<keyword evidence="3" id="KW-1185">Reference proteome</keyword>
<dbReference type="EMBL" id="RCHT01000037">
    <property type="protein sequence ID" value="RLL08112.1"/>
    <property type="molecule type" value="Genomic_DNA"/>
</dbReference>
<dbReference type="Pfam" id="PF04545">
    <property type="entry name" value="Sigma70_r4"/>
    <property type="match status" value="1"/>
</dbReference>
<dbReference type="InterPro" id="IPR013324">
    <property type="entry name" value="RNA_pol_sigma_r3/r4-like"/>
</dbReference>
<dbReference type="GO" id="GO:0003700">
    <property type="term" value="F:DNA-binding transcription factor activity"/>
    <property type="evidence" value="ECO:0007669"/>
    <property type="project" value="InterPro"/>
</dbReference>
<sequence>MSDLLVKKVREAQRTDRTGQDAMLCLLSQFRPLMKTYIRRLHLVSAEDAEASLTLHFIQIIRSVDLNRDTLHQDNRLAGYIIKSMHNAYIQLSKAADKSRFCIPISNYTGADDENGGPPGWLESKMSYEPAFDANIVLEDLLGVLTKREADIIRCHFISGYGTRRIARILSVSESAVSKSKRRALEKLKAYITEQDKALKNT</sequence>
<evidence type="ECO:0000313" key="3">
    <source>
        <dbReference type="Proteomes" id="UP000276301"/>
    </source>
</evidence>
<reference evidence="2 3" key="1">
    <citation type="submission" date="2018-10" db="EMBL/GenBank/DDBJ databases">
        <title>Anaerotruncus faecis sp. nov., isolated from human feces.</title>
        <authorList>
            <person name="Wang Y.-J."/>
        </authorList>
    </citation>
    <scope>NUCLEOTIDE SEQUENCE [LARGE SCALE GENOMIC DNA]</scope>
    <source>
        <strain evidence="2 3">22A2-44</strain>
    </source>
</reference>
<evidence type="ECO:0000259" key="1">
    <source>
        <dbReference type="Pfam" id="PF04545"/>
    </source>
</evidence>
<dbReference type="AlphaFoldDB" id="A0A498CNG2"/>
<dbReference type="Gene3D" id="1.10.10.10">
    <property type="entry name" value="Winged helix-like DNA-binding domain superfamily/Winged helix DNA-binding domain"/>
    <property type="match status" value="1"/>
</dbReference>
<feature type="domain" description="RNA polymerase sigma-70 region 4" evidence="1">
    <location>
        <begin position="141"/>
        <end position="189"/>
    </location>
</feature>
<evidence type="ECO:0000313" key="2">
    <source>
        <dbReference type="EMBL" id="RLL08112.1"/>
    </source>
</evidence>
<gene>
    <name evidence="2" type="ORF">D4A47_12660</name>
</gene>
<dbReference type="InterPro" id="IPR007630">
    <property type="entry name" value="RNA_pol_sigma70_r4"/>
</dbReference>
<dbReference type="NCBIfam" id="TIGR02937">
    <property type="entry name" value="sigma70-ECF"/>
    <property type="match status" value="1"/>
</dbReference>
<dbReference type="Proteomes" id="UP000276301">
    <property type="component" value="Unassembled WGS sequence"/>
</dbReference>
<accession>A0A498CNG2</accession>
<dbReference type="GO" id="GO:0006352">
    <property type="term" value="P:DNA-templated transcription initiation"/>
    <property type="evidence" value="ECO:0007669"/>
    <property type="project" value="InterPro"/>
</dbReference>
<name>A0A498CNG2_9FIRM</name>
<organism evidence="2 3">
    <name type="scientific">Anaerotruncus massiliensis</name>
    <name type="common">ex Liu et al. 2021</name>
    <dbReference type="NCBI Taxonomy" id="2321404"/>
    <lineage>
        <taxon>Bacteria</taxon>
        <taxon>Bacillati</taxon>
        <taxon>Bacillota</taxon>
        <taxon>Clostridia</taxon>
        <taxon>Eubacteriales</taxon>
        <taxon>Oscillospiraceae</taxon>
        <taxon>Anaerotruncus</taxon>
    </lineage>
</organism>
<proteinExistence type="predicted"/>
<comment type="caution">
    <text evidence="2">The sequence shown here is derived from an EMBL/GenBank/DDBJ whole genome shotgun (WGS) entry which is preliminary data.</text>
</comment>
<dbReference type="InterPro" id="IPR036388">
    <property type="entry name" value="WH-like_DNA-bd_sf"/>
</dbReference>
<dbReference type="RefSeq" id="WP_121587549.1">
    <property type="nucleotide sequence ID" value="NZ_RCHT01000037.1"/>
</dbReference>
<protein>
    <submittedName>
        <fullName evidence="2">Sigma-70 family RNA polymerase sigma factor</fullName>
    </submittedName>
</protein>
<dbReference type="InterPro" id="IPR014284">
    <property type="entry name" value="RNA_pol_sigma-70_dom"/>
</dbReference>
<dbReference type="SUPFAM" id="SSF88659">
    <property type="entry name" value="Sigma3 and sigma4 domains of RNA polymerase sigma factors"/>
    <property type="match status" value="1"/>
</dbReference>